<sequence>MAAITAILPESPPMPPVSTPNRHLSSPRARCLRWLALAAGVPVSLLCVASLFGMQAGLLASWQAWWHADASLAMIALGTLFAGSVLALCTGDQAANGSAAARASLRAQAPEAADANAKTGVRRPYSRFH</sequence>
<dbReference type="HOGENOM" id="CLU_1945165_0_0_4"/>
<dbReference type="RefSeq" id="WP_013952880.1">
    <property type="nucleotide sequence ID" value="NC_015723.1"/>
</dbReference>
<dbReference type="GeneID" id="34306439"/>
<dbReference type="EMBL" id="CP002878">
    <property type="protein sequence ID" value="AEI80182.1"/>
    <property type="molecule type" value="Genomic_DNA"/>
</dbReference>
<keyword evidence="1" id="KW-0812">Transmembrane</keyword>
<name>F8GMP4_CUPNN</name>
<dbReference type="AlphaFoldDB" id="F8GMP4"/>
<feature type="transmembrane region" description="Helical" evidence="1">
    <location>
        <begin position="64"/>
        <end position="88"/>
    </location>
</feature>
<dbReference type="KEGG" id="cnc:CNE_2c12180"/>
<proteinExistence type="predicted"/>
<evidence type="ECO:0000313" key="3">
    <source>
        <dbReference type="Proteomes" id="UP000006798"/>
    </source>
</evidence>
<evidence type="ECO:0000256" key="1">
    <source>
        <dbReference type="SAM" id="Phobius"/>
    </source>
</evidence>
<evidence type="ECO:0000313" key="2">
    <source>
        <dbReference type="EMBL" id="AEI80182.1"/>
    </source>
</evidence>
<reference evidence="2 3" key="1">
    <citation type="journal article" date="2011" name="J. Bacteriol.">
        <title>Complete genome sequence of the type strain Cupriavidus necator N-1.</title>
        <authorList>
            <person name="Poehlein A."/>
            <person name="Kusian B."/>
            <person name="Friedrich B."/>
            <person name="Daniel R."/>
            <person name="Bowien B."/>
        </authorList>
    </citation>
    <scope>NUCLEOTIDE SEQUENCE [LARGE SCALE GENOMIC DNA]</scope>
    <source>
        <strain evidence="3">ATCC 43291 / DSM 13513 / CCUG 52238 / LMG 8453 / N-1</strain>
    </source>
</reference>
<organism evidence="2 3">
    <name type="scientific">Cupriavidus necator (strain ATCC 43291 / DSM 13513 / CCUG 52238 / LMG 8453 / N-1)</name>
    <name type="common">Ralstonia eutropha</name>
    <dbReference type="NCBI Taxonomy" id="1042878"/>
    <lineage>
        <taxon>Bacteria</taxon>
        <taxon>Pseudomonadati</taxon>
        <taxon>Pseudomonadota</taxon>
        <taxon>Betaproteobacteria</taxon>
        <taxon>Burkholderiales</taxon>
        <taxon>Burkholderiaceae</taxon>
        <taxon>Cupriavidus</taxon>
    </lineage>
</organism>
<protein>
    <submittedName>
        <fullName evidence="2">Uncharacterized protein</fullName>
    </submittedName>
</protein>
<gene>
    <name evidence="2" type="ordered locus">CNE_2c12180</name>
</gene>
<accession>F8GMP4</accession>
<dbReference type="Proteomes" id="UP000006798">
    <property type="component" value="Chromosome 2"/>
</dbReference>
<keyword evidence="1" id="KW-1133">Transmembrane helix</keyword>
<keyword evidence="1" id="KW-0472">Membrane</keyword>
<feature type="transmembrane region" description="Helical" evidence="1">
    <location>
        <begin position="31"/>
        <end position="52"/>
    </location>
</feature>